<proteinExistence type="predicted"/>
<evidence type="ECO:0000256" key="3">
    <source>
        <dbReference type="ARBA" id="ARBA00022691"/>
    </source>
</evidence>
<gene>
    <name evidence="4" type="ORF">HS096_03595</name>
</gene>
<keyword evidence="3" id="KW-0949">S-adenosyl-L-methionine</keyword>
<reference evidence="4" key="1">
    <citation type="submission" date="2020-05" db="EMBL/GenBank/DDBJ databases">
        <title>High-Quality Genomes of Partial-Nitritation/Anammox System by Hierarchical Clustering Based Hybrid Assembly.</title>
        <authorList>
            <person name="Liu L."/>
            <person name="Wang Y."/>
            <person name="Che Y."/>
            <person name="Chen Y."/>
            <person name="Xia Y."/>
            <person name="Luo R."/>
            <person name="Cheng S.H."/>
            <person name="Zheng C."/>
            <person name="Zhang T."/>
        </authorList>
    </citation>
    <scope>NUCLEOTIDE SEQUENCE</scope>
    <source>
        <strain evidence="4">H1_PAT1</strain>
    </source>
</reference>
<keyword evidence="1 4" id="KW-0489">Methyltransferase</keyword>
<dbReference type="PANTHER" id="PTHR13610">
    <property type="entry name" value="METHYLTRANSFERASE DOMAIN-CONTAINING PROTEIN"/>
    <property type="match status" value="1"/>
</dbReference>
<dbReference type="Proteomes" id="UP000710385">
    <property type="component" value="Unassembled WGS sequence"/>
</dbReference>
<dbReference type="PANTHER" id="PTHR13610:SF11">
    <property type="entry name" value="METHYLTRANSFERASE DOMAIN-CONTAINING PROTEIN"/>
    <property type="match status" value="1"/>
</dbReference>
<dbReference type="GO" id="GO:0032259">
    <property type="term" value="P:methylation"/>
    <property type="evidence" value="ECO:0007669"/>
    <property type="project" value="UniProtKB-KW"/>
</dbReference>
<dbReference type="Gene3D" id="3.40.50.150">
    <property type="entry name" value="Vaccinia Virus protein VP39"/>
    <property type="match status" value="1"/>
</dbReference>
<keyword evidence="2" id="KW-0808">Transferase</keyword>
<comment type="caution">
    <text evidence="4">The sequence shown here is derived from an EMBL/GenBank/DDBJ whole genome shotgun (WGS) entry which is preliminary data.</text>
</comment>
<evidence type="ECO:0000256" key="1">
    <source>
        <dbReference type="ARBA" id="ARBA00022603"/>
    </source>
</evidence>
<sequence length="193" mass="21232">MDTLFLLLALFAAVVLTAAYAVHTFIQLIRLHRGAVPFVRSDRRLVKKILDEQLLPKQGMILDLGCGDGTLLFALERFGYAGPLIGYEHSIHPWASGILWARICGSNVRLVRGDASHAPLEKASAVYLFLLEEALLHLRQPLQASLAPGAIVVSAEFAVPGWNPIRILRAHGVTSREAPIYVYRAGESWGQEV</sequence>
<evidence type="ECO:0000256" key="2">
    <source>
        <dbReference type="ARBA" id="ARBA00022679"/>
    </source>
</evidence>
<evidence type="ECO:0000313" key="5">
    <source>
        <dbReference type="Proteomes" id="UP000710385"/>
    </source>
</evidence>
<name>A0A928Y6D3_UNCKA</name>
<evidence type="ECO:0000313" key="4">
    <source>
        <dbReference type="EMBL" id="MBE7525442.1"/>
    </source>
</evidence>
<accession>A0A928Y6D3</accession>
<dbReference type="CDD" id="cd02440">
    <property type="entry name" value="AdoMet_MTases"/>
    <property type="match status" value="1"/>
</dbReference>
<dbReference type="AlphaFoldDB" id="A0A928Y6D3"/>
<organism evidence="4 5">
    <name type="scientific">candidate division WWE3 bacterium</name>
    <dbReference type="NCBI Taxonomy" id="2053526"/>
    <lineage>
        <taxon>Bacteria</taxon>
        <taxon>Katanobacteria</taxon>
    </lineage>
</organism>
<dbReference type="InterPro" id="IPR029063">
    <property type="entry name" value="SAM-dependent_MTases_sf"/>
</dbReference>
<dbReference type="SUPFAM" id="SSF53335">
    <property type="entry name" value="S-adenosyl-L-methionine-dependent methyltransferases"/>
    <property type="match status" value="1"/>
</dbReference>
<protein>
    <submittedName>
        <fullName evidence="4">Class I SAM-dependent methyltransferase</fullName>
    </submittedName>
</protein>
<dbReference type="EMBL" id="JABTTY010000001">
    <property type="protein sequence ID" value="MBE7525442.1"/>
    <property type="molecule type" value="Genomic_DNA"/>
</dbReference>
<dbReference type="InterPro" id="IPR026170">
    <property type="entry name" value="FAM173A/B"/>
</dbReference>
<dbReference type="GO" id="GO:0016279">
    <property type="term" value="F:protein-lysine N-methyltransferase activity"/>
    <property type="evidence" value="ECO:0007669"/>
    <property type="project" value="InterPro"/>
</dbReference>